<reference evidence="1 2" key="1">
    <citation type="submission" date="2017-09" db="EMBL/GenBank/DDBJ databases">
        <title>Large-scale bioinformatics analysis of Bacillus genomes uncovers conserved roles of natural products in bacterial physiology.</title>
        <authorList>
            <consortium name="Agbiome Team Llc"/>
            <person name="Bleich R.M."/>
            <person name="Grubbs K.J."/>
            <person name="Santa Maria K.C."/>
            <person name="Allen S.E."/>
            <person name="Farag S."/>
            <person name="Shank E.A."/>
            <person name="Bowers A."/>
        </authorList>
    </citation>
    <scope>NUCLEOTIDE SEQUENCE [LARGE SCALE GENOMIC DNA]</scope>
    <source>
        <strain evidence="1 2">AFS080080</strain>
    </source>
</reference>
<evidence type="ECO:0000313" key="1">
    <source>
        <dbReference type="EMBL" id="PFZ34634.1"/>
    </source>
</evidence>
<dbReference type="Proteomes" id="UP000223311">
    <property type="component" value="Unassembled WGS sequence"/>
</dbReference>
<protein>
    <recommendedName>
        <fullName evidence="3">Group-specific protein</fullName>
    </recommendedName>
</protein>
<evidence type="ECO:0008006" key="3">
    <source>
        <dbReference type="Google" id="ProtNLM"/>
    </source>
</evidence>
<dbReference type="RefSeq" id="WP_098068072.1">
    <property type="nucleotide sequence ID" value="NZ_NUCB01000005.1"/>
</dbReference>
<gene>
    <name evidence="1" type="ORF">COL66_02105</name>
</gene>
<dbReference type="AlphaFoldDB" id="A0A2C4IYZ9"/>
<proteinExistence type="predicted"/>
<comment type="caution">
    <text evidence="1">The sequence shown here is derived from an EMBL/GenBank/DDBJ whole genome shotgun (WGS) entry which is preliminary data.</text>
</comment>
<organism evidence="1 2">
    <name type="scientific">Bacillus wiedmannii</name>
    <dbReference type="NCBI Taxonomy" id="1890302"/>
    <lineage>
        <taxon>Bacteria</taxon>
        <taxon>Bacillati</taxon>
        <taxon>Bacillota</taxon>
        <taxon>Bacilli</taxon>
        <taxon>Bacillales</taxon>
        <taxon>Bacillaceae</taxon>
        <taxon>Bacillus</taxon>
        <taxon>Bacillus cereus group</taxon>
    </lineage>
</organism>
<sequence length="172" mass="21373">MIKPLYAENIIVGVKYKNRFNWYITEPDLWYLDYNQAGYAPSEYPEERKGILILNETTIADFLERIEKYGRFTEDIRLEFLRELRTNREEAYYNYNPCFLIDFDRLIFYSNYPESISFEEYIPNNWEGYLQRFDEQVLYEYRYWEDKNKNYVVRDGVIENLIHFFQKKKNRK</sequence>
<evidence type="ECO:0000313" key="2">
    <source>
        <dbReference type="Proteomes" id="UP000223311"/>
    </source>
</evidence>
<name>A0A2C4IYZ9_9BACI</name>
<dbReference type="EMBL" id="NVGE01000002">
    <property type="protein sequence ID" value="PFZ34634.1"/>
    <property type="molecule type" value="Genomic_DNA"/>
</dbReference>
<accession>A0A2C4IYZ9</accession>